<proteinExistence type="predicted"/>
<sequence length="222" mass="25998">MANKSGGKPSERRAGKRKDRNQRMGQRVPELGYYLIVTDTEETEKNYFEGLRDSIPAELKDRLIIKVEKAKTVELVKRALELVGKESQYRIPWIVFDRDQVKGFDEIIWTAEKNGVHAGWSNPCFEIWMYAYFGEMPAIRESYTCCDRFADKFEKVTGQKYYKNDRDVYRKLVQYGDFEQAVVLAERSLKKCMDDGKKLPSEMWPACRVQRLVVEILQKIKG</sequence>
<comment type="caution">
    <text evidence="2">The sequence shown here is derived from an EMBL/GenBank/DDBJ whole genome shotgun (WGS) entry which is preliminary data.</text>
</comment>
<dbReference type="RefSeq" id="WP_118019404.1">
    <property type="nucleotide sequence ID" value="NZ_JAQEEO010000017.1"/>
</dbReference>
<feature type="region of interest" description="Disordered" evidence="1">
    <location>
        <begin position="1"/>
        <end position="25"/>
    </location>
</feature>
<protein>
    <submittedName>
        <fullName evidence="2">RloB domain-containing protein</fullName>
    </submittedName>
</protein>
<dbReference type="EMBL" id="QRZM01000012">
    <property type="protein sequence ID" value="RGV72797.1"/>
    <property type="molecule type" value="Genomic_DNA"/>
</dbReference>
<dbReference type="Proteomes" id="UP000284543">
    <property type="component" value="Unassembled WGS sequence"/>
</dbReference>
<name>A0A412YYP3_9FIRM</name>
<evidence type="ECO:0000313" key="3">
    <source>
        <dbReference type="Proteomes" id="UP000284543"/>
    </source>
</evidence>
<dbReference type="Pfam" id="PF13707">
    <property type="entry name" value="RloB"/>
    <property type="match status" value="1"/>
</dbReference>
<evidence type="ECO:0000256" key="1">
    <source>
        <dbReference type="SAM" id="MobiDB-lite"/>
    </source>
</evidence>
<gene>
    <name evidence="2" type="ORF">DWW02_22580</name>
</gene>
<dbReference type="AlphaFoldDB" id="A0A412YYP3"/>
<dbReference type="InterPro" id="IPR025591">
    <property type="entry name" value="RloB"/>
</dbReference>
<accession>A0A412YYP3</accession>
<evidence type="ECO:0000313" key="2">
    <source>
        <dbReference type="EMBL" id="RGV72797.1"/>
    </source>
</evidence>
<reference evidence="2 3" key="1">
    <citation type="submission" date="2018-08" db="EMBL/GenBank/DDBJ databases">
        <title>A genome reference for cultivated species of the human gut microbiota.</title>
        <authorList>
            <person name="Zou Y."/>
            <person name="Xue W."/>
            <person name="Luo G."/>
        </authorList>
    </citation>
    <scope>NUCLEOTIDE SEQUENCE [LARGE SCALE GENOMIC DNA]</scope>
    <source>
        <strain evidence="2 3">AF14-18</strain>
    </source>
</reference>
<organism evidence="2 3">
    <name type="scientific">Enterocloster bolteae</name>
    <dbReference type="NCBI Taxonomy" id="208479"/>
    <lineage>
        <taxon>Bacteria</taxon>
        <taxon>Bacillati</taxon>
        <taxon>Bacillota</taxon>
        <taxon>Clostridia</taxon>
        <taxon>Lachnospirales</taxon>
        <taxon>Lachnospiraceae</taxon>
        <taxon>Enterocloster</taxon>
    </lineage>
</organism>